<protein>
    <submittedName>
        <fullName evidence="2">Uncharacterized protein</fullName>
    </submittedName>
</protein>
<evidence type="ECO:0000313" key="2">
    <source>
        <dbReference type="EMBL" id="BAY59149.1"/>
    </source>
</evidence>
<organism evidence="2 3">
    <name type="scientific">Leptolyngbya boryana NIES-2135</name>
    <dbReference type="NCBI Taxonomy" id="1973484"/>
    <lineage>
        <taxon>Bacteria</taxon>
        <taxon>Bacillati</taxon>
        <taxon>Cyanobacteriota</taxon>
        <taxon>Cyanophyceae</taxon>
        <taxon>Leptolyngbyales</taxon>
        <taxon>Leptolyngbyaceae</taxon>
        <taxon>Leptolyngbya group</taxon>
        <taxon>Leptolyngbya</taxon>
    </lineage>
</organism>
<dbReference type="Proteomes" id="UP000217895">
    <property type="component" value="Plasmid Plasmid1 dna"/>
</dbReference>
<sequence length="222" mass="25062">MLLIANGMNCQKLIPIVLIGLLQACSGSPPVSLQSTPVTNQEAVSQPNPPTSETPTQSIEPVREVQTAERPNLPAFCAPDEYKLFFEKFVLGKDEQGNDIRAMYTADLIEVRNYDNPDQVLEVLRRQDDEFSIDLVDTRWVQLVASPVDNSPYTRLNLNIDRISSDTFQVDYIKAQYKYTGDVTGTESEEIVQTFGNSAAYIFQHRNGCWRLTQKLRSTKPQ</sequence>
<keyword evidence="3" id="KW-1185">Reference proteome</keyword>
<evidence type="ECO:0000313" key="3">
    <source>
        <dbReference type="Proteomes" id="UP000217895"/>
    </source>
</evidence>
<dbReference type="EMBL" id="AP018204">
    <property type="protein sequence ID" value="BAY59149.1"/>
    <property type="molecule type" value="Genomic_DNA"/>
</dbReference>
<accession>A0A1Z4JR14</accession>
<geneLocation type="plasmid" evidence="2">
    <name>plasmid1</name>
</geneLocation>
<reference evidence="2 3" key="1">
    <citation type="submission" date="2017-06" db="EMBL/GenBank/DDBJ databases">
        <title>Genome sequencing of cyanobaciteial culture collection at National Institute for Environmental Studies (NIES).</title>
        <authorList>
            <person name="Hirose Y."/>
            <person name="Shimura Y."/>
            <person name="Fujisawa T."/>
            <person name="Nakamura Y."/>
            <person name="Kawachi M."/>
        </authorList>
    </citation>
    <scope>NUCLEOTIDE SEQUENCE [LARGE SCALE GENOMIC DNA]</scope>
    <source>
        <strain evidence="2 3">NIES-2135</strain>
        <plasmid evidence="3">Plasmid Plasmid1 dna</plasmid>
    </source>
</reference>
<gene>
    <name evidence="2" type="ORF">NIES2135_60260</name>
</gene>
<evidence type="ECO:0000256" key="1">
    <source>
        <dbReference type="SAM" id="MobiDB-lite"/>
    </source>
</evidence>
<feature type="compositionally biased region" description="Polar residues" evidence="1">
    <location>
        <begin position="31"/>
        <end position="46"/>
    </location>
</feature>
<dbReference type="AlphaFoldDB" id="A0A1Z4JR14"/>
<feature type="region of interest" description="Disordered" evidence="1">
    <location>
        <begin position="31"/>
        <end position="59"/>
    </location>
</feature>
<keyword evidence="2" id="KW-0614">Plasmid</keyword>
<proteinExistence type="predicted"/>
<name>A0A1Z4JR14_LEPBY</name>